<reference evidence="3" key="1">
    <citation type="journal article" date="2013" name="Genome Biol. Evol.">
        <title>The genome sequence of Streptomyces lividans 66 reveals a novel tRNA-dependent peptide biosynthetic system within a metal-related genomic island.</title>
        <authorList>
            <person name="Cruz-Morales P."/>
            <person name="Vijgenboom E."/>
            <person name="Iruegas-Bocardo F."/>
            <person name="Girard G."/>
            <person name="Yanez-Guerra L.A."/>
            <person name="Ramos-Aboites H.E."/>
            <person name="Pernodet J.L."/>
            <person name="Anne J."/>
            <person name="van Wezel G.P."/>
            <person name="Barona-Gomez F."/>
        </authorList>
    </citation>
    <scope>NUCLEOTIDE SEQUENCE [LARGE SCALE GENOMIC DNA]</scope>
    <source>
        <strain evidence="3">1326</strain>
    </source>
</reference>
<protein>
    <submittedName>
        <fullName evidence="2">Uncharacterized protein</fullName>
    </submittedName>
</protein>
<gene>
    <name evidence="2" type="ORF">SLI_5784</name>
</gene>
<proteinExistence type="predicted"/>
<evidence type="ECO:0000313" key="3">
    <source>
        <dbReference type="Proteomes" id="UP000014062"/>
    </source>
</evidence>
<evidence type="ECO:0000313" key="2">
    <source>
        <dbReference type="EMBL" id="EOY50492.1"/>
    </source>
</evidence>
<dbReference type="Proteomes" id="UP000014062">
    <property type="component" value="Chromosome"/>
</dbReference>
<dbReference type="EMBL" id="CM001889">
    <property type="protein sequence ID" value="EOY50492.1"/>
    <property type="molecule type" value="Genomic_DNA"/>
</dbReference>
<accession>A0A7U9DWN8</accession>
<sequence length="47" mass="5361">MQQKTPRAVRQARGARRCGSRGVRVGPDVTSFSRRAFQVREFGCAWH</sequence>
<dbReference type="AlphaFoldDB" id="A0A7U9DWN8"/>
<evidence type="ECO:0000256" key="1">
    <source>
        <dbReference type="SAM" id="MobiDB-lite"/>
    </source>
</evidence>
<feature type="region of interest" description="Disordered" evidence="1">
    <location>
        <begin position="1"/>
        <end position="23"/>
    </location>
</feature>
<organism evidence="2 3">
    <name type="scientific">Streptomyces lividans 1326</name>
    <dbReference type="NCBI Taxonomy" id="1200984"/>
    <lineage>
        <taxon>Bacteria</taxon>
        <taxon>Bacillati</taxon>
        <taxon>Actinomycetota</taxon>
        <taxon>Actinomycetes</taxon>
        <taxon>Kitasatosporales</taxon>
        <taxon>Streptomycetaceae</taxon>
        <taxon>Streptomyces</taxon>
    </lineage>
</organism>
<name>A0A7U9DWN8_STRLI</name>